<protein>
    <submittedName>
        <fullName evidence="2">Uncharacterized protein</fullName>
    </submittedName>
</protein>
<accession>U2KG11</accession>
<sequence>MVLWKQRPANKSQPLKLKKQKKFSERKKDTTKRLPEQPKKFLAGRQP</sequence>
<evidence type="ECO:0000313" key="2">
    <source>
        <dbReference type="EMBL" id="ERJ97476.1"/>
    </source>
</evidence>
<dbReference type="EMBL" id="AWVF01000019">
    <property type="protein sequence ID" value="ERJ97476.1"/>
    <property type="molecule type" value="Genomic_DNA"/>
</dbReference>
<evidence type="ECO:0000256" key="1">
    <source>
        <dbReference type="SAM" id="MobiDB-lite"/>
    </source>
</evidence>
<organism evidence="2 3">
    <name type="scientific">Ruminococcus callidus ATCC 27760</name>
    <dbReference type="NCBI Taxonomy" id="411473"/>
    <lineage>
        <taxon>Bacteria</taxon>
        <taxon>Bacillati</taxon>
        <taxon>Bacillota</taxon>
        <taxon>Clostridia</taxon>
        <taxon>Eubacteriales</taxon>
        <taxon>Oscillospiraceae</taxon>
        <taxon>Ruminococcus</taxon>
    </lineage>
</organism>
<comment type="caution">
    <text evidence="2">The sequence shown here is derived from an EMBL/GenBank/DDBJ whole genome shotgun (WGS) entry which is preliminary data.</text>
</comment>
<dbReference type="Proteomes" id="UP000016662">
    <property type="component" value="Unassembled WGS sequence"/>
</dbReference>
<feature type="compositionally biased region" description="Basic and acidic residues" evidence="1">
    <location>
        <begin position="22"/>
        <end position="39"/>
    </location>
</feature>
<feature type="region of interest" description="Disordered" evidence="1">
    <location>
        <begin position="1"/>
        <end position="47"/>
    </location>
</feature>
<proteinExistence type="predicted"/>
<dbReference type="HOGENOM" id="CLU_3172823_0_0_9"/>
<name>U2KG11_9FIRM</name>
<dbReference type="AlphaFoldDB" id="U2KG11"/>
<evidence type="ECO:0000313" key="3">
    <source>
        <dbReference type="Proteomes" id="UP000016662"/>
    </source>
</evidence>
<gene>
    <name evidence="2" type="ORF">RUMCAL_00134</name>
</gene>
<reference evidence="2 3" key="1">
    <citation type="submission" date="2013-07" db="EMBL/GenBank/DDBJ databases">
        <authorList>
            <person name="Weinstock G."/>
            <person name="Sodergren E."/>
            <person name="Wylie T."/>
            <person name="Fulton L."/>
            <person name="Fulton R."/>
            <person name="Fronick C."/>
            <person name="O'Laughlin M."/>
            <person name="Godfrey J."/>
            <person name="Miner T."/>
            <person name="Herter B."/>
            <person name="Appelbaum E."/>
            <person name="Cordes M."/>
            <person name="Lek S."/>
            <person name="Wollam A."/>
            <person name="Pepin K.H."/>
            <person name="Palsikar V.B."/>
            <person name="Mitreva M."/>
            <person name="Wilson R.K."/>
        </authorList>
    </citation>
    <scope>NUCLEOTIDE SEQUENCE [LARGE SCALE GENOMIC DNA]</scope>
    <source>
        <strain evidence="2 3">ATCC 27760</strain>
    </source>
</reference>
<keyword evidence="3" id="KW-1185">Reference proteome</keyword>